<gene>
    <name evidence="1" type="ORF">Tci_932234</name>
</gene>
<feature type="non-terminal residue" evidence="1">
    <location>
        <position position="80"/>
    </location>
</feature>
<name>A0A699XK36_TANCI</name>
<feature type="non-terminal residue" evidence="1">
    <location>
        <position position="1"/>
    </location>
</feature>
<reference evidence="1" key="1">
    <citation type="journal article" date="2019" name="Sci. Rep.">
        <title>Draft genome of Tanacetum cinerariifolium, the natural source of mosquito coil.</title>
        <authorList>
            <person name="Yamashiro T."/>
            <person name="Shiraishi A."/>
            <person name="Satake H."/>
            <person name="Nakayama K."/>
        </authorList>
    </citation>
    <scope>NUCLEOTIDE SEQUENCE</scope>
</reference>
<evidence type="ECO:0000313" key="1">
    <source>
        <dbReference type="EMBL" id="GFD60265.1"/>
    </source>
</evidence>
<dbReference type="EMBL" id="BKCJ011875588">
    <property type="protein sequence ID" value="GFD60265.1"/>
    <property type="molecule type" value="Genomic_DNA"/>
</dbReference>
<proteinExistence type="predicted"/>
<evidence type="ECO:0008006" key="2">
    <source>
        <dbReference type="Google" id="ProtNLM"/>
    </source>
</evidence>
<comment type="caution">
    <text evidence="1">The sequence shown here is derived from an EMBL/GenBank/DDBJ whole genome shotgun (WGS) entry which is preliminary data.</text>
</comment>
<dbReference type="AlphaFoldDB" id="A0A699XK36"/>
<accession>A0A699XK36</accession>
<protein>
    <recommendedName>
        <fullName evidence="2">TolC family protein</fullName>
    </recommendedName>
</protein>
<organism evidence="1">
    <name type="scientific">Tanacetum cinerariifolium</name>
    <name type="common">Dalmatian daisy</name>
    <name type="synonym">Chrysanthemum cinerariifolium</name>
    <dbReference type="NCBI Taxonomy" id="118510"/>
    <lineage>
        <taxon>Eukaryota</taxon>
        <taxon>Viridiplantae</taxon>
        <taxon>Streptophyta</taxon>
        <taxon>Embryophyta</taxon>
        <taxon>Tracheophyta</taxon>
        <taxon>Spermatophyta</taxon>
        <taxon>Magnoliopsida</taxon>
        <taxon>eudicotyledons</taxon>
        <taxon>Gunneridae</taxon>
        <taxon>Pentapetalae</taxon>
        <taxon>asterids</taxon>
        <taxon>campanulids</taxon>
        <taxon>Asterales</taxon>
        <taxon>Asteraceae</taxon>
        <taxon>Asteroideae</taxon>
        <taxon>Anthemideae</taxon>
        <taxon>Anthemidinae</taxon>
        <taxon>Tanacetum</taxon>
    </lineage>
</organism>
<sequence length="80" mass="8693">PGCDVAESSAAAARAPRGQYDFVDTMKAGQGLIRSPVNDTQTIARAADRAWDVSYAKALLASERKMMTSIEEVNLRVTYQ</sequence>